<organism evidence="1">
    <name type="scientific">Nicotiana tabacum</name>
    <name type="common">Common tobacco</name>
    <dbReference type="NCBI Taxonomy" id="4097"/>
    <lineage>
        <taxon>Eukaryota</taxon>
        <taxon>Viridiplantae</taxon>
        <taxon>Streptophyta</taxon>
        <taxon>Embryophyta</taxon>
        <taxon>Tracheophyta</taxon>
        <taxon>Spermatophyta</taxon>
        <taxon>Magnoliopsida</taxon>
        <taxon>eudicotyledons</taxon>
        <taxon>Gunneridae</taxon>
        <taxon>Pentapetalae</taxon>
        <taxon>asterids</taxon>
        <taxon>lamiids</taxon>
        <taxon>Solanales</taxon>
        <taxon>Solanaceae</taxon>
        <taxon>Nicotianoideae</taxon>
        <taxon>Nicotianeae</taxon>
        <taxon>Nicotiana</taxon>
    </lineage>
</organism>
<dbReference type="GeneID" id="3205202"/>
<dbReference type="Proteomes" id="UP000790787">
    <property type="component" value="Mitochondrion MT"/>
</dbReference>
<geneLocation type="mitochondrion" evidence="1 4"/>
<reference evidence="4" key="1">
    <citation type="submission" date="2004-12" db="EMBL/GenBank/DDBJ databases">
        <authorList>
            <consortium name="NCBI Genome Project"/>
        </authorList>
    </citation>
    <scope>NUCLEOTIDE SEQUENCE</scope>
    <source>
        <tissue evidence="4">Leaf</tissue>
    </source>
</reference>
<sequence length="129" mass="15067">MQKVLIRPIHIEILPSSTHYRWMLQPLSLWLQDGNEGRGGREEKVIRYWLTLISGLGTAYTRWMKVLARLRMDGTYNQTQPLQYLRRKKKFISFYLKAATDSLSVILTSCMQGCSEIPLQLPGRSYFVL</sequence>
<name>Q5MA32_TOBAC</name>
<evidence type="ECO:0000313" key="4">
    <source>
        <dbReference type="RefSeq" id="YP_173382.1"/>
    </source>
</evidence>
<protein>
    <submittedName>
        <fullName evidence="1 4">Uncharacterized protein</fullName>
    </submittedName>
</protein>
<evidence type="ECO:0000313" key="3">
    <source>
        <dbReference type="Proteomes" id="UP000790787"/>
    </source>
</evidence>
<dbReference type="EMBL" id="BA000042">
    <property type="protein sequence ID" value="BAD83446.1"/>
    <property type="molecule type" value="Genomic_DNA"/>
</dbReference>
<gene>
    <name evidence="1 4" type="primary">orf129b</name>
    <name evidence="4" type="ORF">NitaMp036</name>
</gene>
<proteinExistence type="predicted"/>
<dbReference type="KEGG" id="nta:3205202"/>
<reference evidence="4" key="3">
    <citation type="submission" date="2025-04" db="UniProtKB">
        <authorList>
            <consortium name="RefSeq"/>
        </authorList>
    </citation>
    <scope>IDENTIFICATION</scope>
    <source>
        <tissue evidence="4">Leaf</tissue>
    </source>
</reference>
<evidence type="ECO:0000313" key="2">
    <source>
        <dbReference type="Proteomes" id="UP000084051"/>
    </source>
</evidence>
<dbReference type="AlphaFoldDB" id="Q5MA32"/>
<dbReference type="OrthoDB" id="1748843at2759"/>
<reference evidence="1 2" key="2">
    <citation type="journal article" date="2005" name="Mol. Genet. Genomics">
        <title>The complete nucleotide sequence and multipartite organization of the tobacco mitochondrial genome: comparative analysis of mitochondrial genomes in higher plants.</title>
        <authorList>
            <person name="Sugiyama Y."/>
            <person name="Watase Y."/>
            <person name="Nagase M."/>
            <person name="Makita N."/>
            <person name="Yagura S."/>
            <person name="Hirai A."/>
            <person name="Sugiura M."/>
        </authorList>
    </citation>
    <scope>NUCLEOTIDE SEQUENCE</scope>
    <source>
        <strain evidence="2">cv. TN90</strain>
        <tissue evidence="1 4">Leaf</tissue>
    </source>
</reference>
<dbReference type="PaxDb" id="4097-Q5MA32"/>
<evidence type="ECO:0000313" key="1">
    <source>
        <dbReference type="EMBL" id="BAD83446.1"/>
    </source>
</evidence>
<dbReference type="RefSeq" id="YP_173382.1">
    <property type="nucleotide sequence ID" value="NC_006581.1"/>
</dbReference>
<keyword evidence="1 4" id="KW-0496">Mitochondrion</keyword>
<keyword evidence="3" id="KW-1185">Reference proteome</keyword>
<accession>Q5MA32</accession>